<accession>A0A3B4ZR84</accession>
<evidence type="ECO:0000256" key="4">
    <source>
        <dbReference type="ARBA" id="ARBA00023157"/>
    </source>
</evidence>
<feature type="glycosylation site" description="N-linked (GlcNAc...) (complex) asparagine" evidence="6">
    <location>
        <position position="106"/>
    </location>
</feature>
<dbReference type="Ensembl" id="ENSSPAT00000010926.1">
    <property type="protein sequence ID" value="ENSSPAP00000010745.1"/>
    <property type="gene ID" value="ENSSPAG00000008121.1"/>
</dbReference>
<organism evidence="9">
    <name type="scientific">Stegastes partitus</name>
    <name type="common">bicolor damselfish</name>
    <dbReference type="NCBI Taxonomy" id="144197"/>
    <lineage>
        <taxon>Eukaryota</taxon>
        <taxon>Metazoa</taxon>
        <taxon>Chordata</taxon>
        <taxon>Craniata</taxon>
        <taxon>Vertebrata</taxon>
        <taxon>Euteleostomi</taxon>
        <taxon>Actinopterygii</taxon>
        <taxon>Neopterygii</taxon>
        <taxon>Teleostei</taxon>
        <taxon>Neoteleostei</taxon>
        <taxon>Acanthomorphata</taxon>
        <taxon>Ovalentaria</taxon>
        <taxon>Pomacentridae</taxon>
        <taxon>Stegastes</taxon>
    </lineage>
</organism>
<dbReference type="PANTHER" id="PTHR10514">
    <property type="entry name" value="ANGIOTENSIN-CONVERTING ENZYME"/>
    <property type="match status" value="1"/>
</dbReference>
<evidence type="ECO:0000256" key="7">
    <source>
        <dbReference type="SAM" id="MobiDB-lite"/>
    </source>
</evidence>
<reference evidence="9" key="1">
    <citation type="submission" date="2023-09" db="UniProtKB">
        <authorList>
            <consortium name="Ensembl"/>
        </authorList>
    </citation>
    <scope>IDENTIFICATION</scope>
</reference>
<sequence>MGTGVDRFLWSVLLLLPIVGFSEALPNEWLPGPYENNTSGALMFLTAYNSTAEEVLFKSVSASWTYNTNITDHNSKLQVNASLEEQAFAEAWGTTAKEVFSQEVLNSLDPSDKKLMEKIMILGAANLPQQEREESSQTSWPTPGATRSCCTRGRAGTMHQVCLSRSFIPSLCS</sequence>
<dbReference type="AlphaFoldDB" id="A0A3B4ZR84"/>
<evidence type="ECO:0000256" key="5">
    <source>
        <dbReference type="ARBA" id="ARBA00023180"/>
    </source>
</evidence>
<feature type="region of interest" description="Disordered" evidence="7">
    <location>
        <begin position="127"/>
        <end position="147"/>
    </location>
</feature>
<dbReference type="PANTHER" id="PTHR10514:SF27">
    <property type="entry name" value="ANGIOTENSIN-CONVERTING ENZYME"/>
    <property type="match status" value="1"/>
</dbReference>
<proteinExistence type="inferred from homology"/>
<dbReference type="GO" id="GO:0005886">
    <property type="term" value="C:plasma membrane"/>
    <property type="evidence" value="ECO:0007669"/>
    <property type="project" value="TreeGrafter"/>
</dbReference>
<evidence type="ECO:0000256" key="3">
    <source>
        <dbReference type="ARBA" id="ARBA00022729"/>
    </source>
</evidence>
<feature type="glycosylation site" description="N-linked (GlcNAc...) asparagine" evidence="6">
    <location>
        <position position="69"/>
    </location>
</feature>
<dbReference type="GO" id="GO:0008237">
    <property type="term" value="F:metallopeptidase activity"/>
    <property type="evidence" value="ECO:0007669"/>
    <property type="project" value="InterPro"/>
</dbReference>
<dbReference type="SUPFAM" id="SSF55486">
    <property type="entry name" value="Metalloproteases ('zincins'), catalytic domain"/>
    <property type="match status" value="1"/>
</dbReference>
<feature type="chain" id="PRO_5017419421" evidence="8">
    <location>
        <begin position="25"/>
        <end position="173"/>
    </location>
</feature>
<evidence type="ECO:0000256" key="2">
    <source>
        <dbReference type="ARBA" id="ARBA00008139"/>
    </source>
</evidence>
<dbReference type="GeneTree" id="ENSGT00940000163600"/>
<keyword evidence="3 8" id="KW-0732">Signal</keyword>
<dbReference type="GO" id="GO:0006508">
    <property type="term" value="P:proteolysis"/>
    <property type="evidence" value="ECO:0007669"/>
    <property type="project" value="InterPro"/>
</dbReference>
<keyword evidence="5 6" id="KW-0325">Glycoprotein</keyword>
<dbReference type="GO" id="GO:0008241">
    <property type="term" value="F:peptidyl-dipeptidase activity"/>
    <property type="evidence" value="ECO:0007669"/>
    <property type="project" value="UniProtKB-EC"/>
</dbReference>
<evidence type="ECO:0000256" key="1">
    <source>
        <dbReference type="ARBA" id="ARBA00001923"/>
    </source>
</evidence>
<comment type="cofactor">
    <cofactor evidence="1">
        <name>chloride</name>
        <dbReference type="ChEBI" id="CHEBI:17996"/>
    </cofactor>
</comment>
<comment type="similarity">
    <text evidence="2">Belongs to the peptidase M2 family.</text>
</comment>
<name>A0A3B4ZR84_9TELE</name>
<protein>
    <submittedName>
        <fullName evidence="9">Angiotensin I converting enzyme</fullName>
    </submittedName>
</protein>
<feature type="signal peptide" evidence="8">
    <location>
        <begin position="1"/>
        <end position="24"/>
    </location>
</feature>
<dbReference type="InterPro" id="IPR001548">
    <property type="entry name" value="Peptidase_M2"/>
</dbReference>
<dbReference type="Pfam" id="PF01401">
    <property type="entry name" value="Peptidase_M2"/>
    <property type="match status" value="1"/>
</dbReference>
<keyword evidence="4" id="KW-1015">Disulfide bond</keyword>
<evidence type="ECO:0000313" key="9">
    <source>
        <dbReference type="Ensembl" id="ENSSPAP00000010745.1"/>
    </source>
</evidence>
<evidence type="ECO:0000256" key="8">
    <source>
        <dbReference type="SAM" id="SignalP"/>
    </source>
</evidence>
<evidence type="ECO:0000256" key="6">
    <source>
        <dbReference type="PIRSR" id="PIRSR601548-10"/>
    </source>
</evidence>